<proteinExistence type="predicted"/>
<dbReference type="RefSeq" id="WP_425570374.1">
    <property type="nucleotide sequence ID" value="NZ_BAABDQ010000013.1"/>
</dbReference>
<dbReference type="InterPro" id="IPR003346">
    <property type="entry name" value="Transposase_20"/>
</dbReference>
<evidence type="ECO:0000256" key="1">
    <source>
        <dbReference type="SAM" id="MobiDB-lite"/>
    </source>
</evidence>
<feature type="region of interest" description="Disordered" evidence="1">
    <location>
        <begin position="1"/>
        <end position="24"/>
    </location>
</feature>
<sequence>MAPRRSRSGAGNDDRHRLNRGGNRQLNTTTLHRIAITQARCHEGARALLQRHQETARDTTKGSFRVLKRHLSDGIYRALIADHHACNNGTSTGPQ</sequence>
<evidence type="ECO:0000313" key="3">
    <source>
        <dbReference type="EMBL" id="GAA3569466.1"/>
    </source>
</evidence>
<comment type="caution">
    <text evidence="3">The sequence shown here is derived from an EMBL/GenBank/DDBJ whole genome shotgun (WGS) entry which is preliminary data.</text>
</comment>
<organism evidence="3 4">
    <name type="scientific">Nonomuraea rosea</name>
    <dbReference type="NCBI Taxonomy" id="638574"/>
    <lineage>
        <taxon>Bacteria</taxon>
        <taxon>Bacillati</taxon>
        <taxon>Actinomycetota</taxon>
        <taxon>Actinomycetes</taxon>
        <taxon>Streptosporangiales</taxon>
        <taxon>Streptosporangiaceae</taxon>
        <taxon>Nonomuraea</taxon>
    </lineage>
</organism>
<dbReference type="EMBL" id="BAABDQ010000013">
    <property type="protein sequence ID" value="GAA3569466.1"/>
    <property type="molecule type" value="Genomic_DNA"/>
</dbReference>
<evidence type="ECO:0000313" key="4">
    <source>
        <dbReference type="Proteomes" id="UP001500630"/>
    </source>
</evidence>
<keyword evidence="4" id="KW-1185">Reference proteome</keyword>
<name>A0ABP6XNZ2_9ACTN</name>
<reference evidence="4" key="1">
    <citation type="journal article" date="2019" name="Int. J. Syst. Evol. Microbiol.">
        <title>The Global Catalogue of Microorganisms (GCM) 10K type strain sequencing project: providing services to taxonomists for standard genome sequencing and annotation.</title>
        <authorList>
            <consortium name="The Broad Institute Genomics Platform"/>
            <consortium name="The Broad Institute Genome Sequencing Center for Infectious Disease"/>
            <person name="Wu L."/>
            <person name="Ma J."/>
        </authorList>
    </citation>
    <scope>NUCLEOTIDE SEQUENCE [LARGE SCALE GENOMIC DNA]</scope>
    <source>
        <strain evidence="4">JCM 17326</strain>
    </source>
</reference>
<feature type="domain" description="Transposase IS116/IS110/IS902 C-terminal" evidence="2">
    <location>
        <begin position="1"/>
        <end position="48"/>
    </location>
</feature>
<accession>A0ABP6XNZ2</accession>
<protein>
    <recommendedName>
        <fullName evidence="2">Transposase IS116/IS110/IS902 C-terminal domain-containing protein</fullName>
    </recommendedName>
</protein>
<gene>
    <name evidence="3" type="ORF">GCM10022419_057970</name>
</gene>
<evidence type="ECO:0000259" key="2">
    <source>
        <dbReference type="Pfam" id="PF02371"/>
    </source>
</evidence>
<dbReference type="Pfam" id="PF02371">
    <property type="entry name" value="Transposase_20"/>
    <property type="match status" value="1"/>
</dbReference>
<dbReference type="Proteomes" id="UP001500630">
    <property type="component" value="Unassembled WGS sequence"/>
</dbReference>